<gene>
    <name evidence="6" type="ORF">QBC38DRAFT_481475</name>
</gene>
<dbReference type="InterPro" id="IPR026822">
    <property type="entry name" value="Spp2/MOS2_G-patch"/>
</dbReference>
<reference evidence="6" key="2">
    <citation type="submission" date="2023-05" db="EMBL/GenBank/DDBJ databases">
        <authorList>
            <consortium name="Lawrence Berkeley National Laboratory"/>
            <person name="Steindorff A."/>
            <person name="Hensen N."/>
            <person name="Bonometti L."/>
            <person name="Westerberg I."/>
            <person name="Brannstrom I.O."/>
            <person name="Guillou S."/>
            <person name="Cros-Aarteil S."/>
            <person name="Calhoun S."/>
            <person name="Haridas S."/>
            <person name="Kuo A."/>
            <person name="Mondo S."/>
            <person name="Pangilinan J."/>
            <person name="Riley R."/>
            <person name="Labutti K."/>
            <person name="Andreopoulos B."/>
            <person name="Lipzen A."/>
            <person name="Chen C."/>
            <person name="Yanf M."/>
            <person name="Daum C."/>
            <person name="Ng V."/>
            <person name="Clum A."/>
            <person name="Ohm R."/>
            <person name="Martin F."/>
            <person name="Silar P."/>
            <person name="Natvig D."/>
            <person name="Lalanne C."/>
            <person name="Gautier V."/>
            <person name="Ament-Velasquez S.L."/>
            <person name="Kruys A."/>
            <person name="Hutchinson M.I."/>
            <person name="Powell A.J."/>
            <person name="Barry K."/>
            <person name="Miller A.N."/>
            <person name="Grigoriev I.V."/>
            <person name="Debuchy R."/>
            <person name="Gladieux P."/>
            <person name="Thoren M.H."/>
            <person name="Johannesson H."/>
        </authorList>
    </citation>
    <scope>NUCLEOTIDE SEQUENCE</scope>
    <source>
        <strain evidence="6">CBS 990.96</strain>
    </source>
</reference>
<evidence type="ECO:0000313" key="7">
    <source>
        <dbReference type="Proteomes" id="UP001301958"/>
    </source>
</evidence>
<feature type="domain" description="Spp2/MOS2 G-patch" evidence="5">
    <location>
        <begin position="221"/>
        <end position="270"/>
    </location>
</feature>
<feature type="compositionally biased region" description="Basic residues" evidence="4">
    <location>
        <begin position="139"/>
        <end position="148"/>
    </location>
</feature>
<organism evidence="6 7">
    <name type="scientific">Podospora fimiseda</name>
    <dbReference type="NCBI Taxonomy" id="252190"/>
    <lineage>
        <taxon>Eukaryota</taxon>
        <taxon>Fungi</taxon>
        <taxon>Dikarya</taxon>
        <taxon>Ascomycota</taxon>
        <taxon>Pezizomycotina</taxon>
        <taxon>Sordariomycetes</taxon>
        <taxon>Sordariomycetidae</taxon>
        <taxon>Sordariales</taxon>
        <taxon>Podosporaceae</taxon>
        <taxon>Podospora</taxon>
    </lineage>
</organism>
<dbReference type="Proteomes" id="UP001301958">
    <property type="component" value="Unassembled WGS sequence"/>
</dbReference>
<reference evidence="6" key="1">
    <citation type="journal article" date="2023" name="Mol. Phylogenet. Evol.">
        <title>Genome-scale phylogeny and comparative genomics of the fungal order Sordariales.</title>
        <authorList>
            <person name="Hensen N."/>
            <person name="Bonometti L."/>
            <person name="Westerberg I."/>
            <person name="Brannstrom I.O."/>
            <person name="Guillou S."/>
            <person name="Cros-Aarteil S."/>
            <person name="Calhoun S."/>
            <person name="Haridas S."/>
            <person name="Kuo A."/>
            <person name="Mondo S."/>
            <person name="Pangilinan J."/>
            <person name="Riley R."/>
            <person name="LaButti K."/>
            <person name="Andreopoulos B."/>
            <person name="Lipzen A."/>
            <person name="Chen C."/>
            <person name="Yan M."/>
            <person name="Daum C."/>
            <person name="Ng V."/>
            <person name="Clum A."/>
            <person name="Steindorff A."/>
            <person name="Ohm R.A."/>
            <person name="Martin F."/>
            <person name="Silar P."/>
            <person name="Natvig D.O."/>
            <person name="Lalanne C."/>
            <person name="Gautier V."/>
            <person name="Ament-Velasquez S.L."/>
            <person name="Kruys A."/>
            <person name="Hutchinson M.I."/>
            <person name="Powell A.J."/>
            <person name="Barry K."/>
            <person name="Miller A.N."/>
            <person name="Grigoriev I.V."/>
            <person name="Debuchy R."/>
            <person name="Gladieux P."/>
            <person name="Hiltunen Thoren M."/>
            <person name="Johannesson H."/>
        </authorList>
    </citation>
    <scope>NUCLEOTIDE SEQUENCE</scope>
    <source>
        <strain evidence="6">CBS 990.96</strain>
    </source>
</reference>
<evidence type="ECO:0000256" key="1">
    <source>
        <dbReference type="ARBA" id="ARBA00004123"/>
    </source>
</evidence>
<protein>
    <recommendedName>
        <fullName evidence="5">Spp2/MOS2 G-patch domain-containing protein</fullName>
    </recommendedName>
</protein>
<evidence type="ECO:0000256" key="2">
    <source>
        <dbReference type="ARBA" id="ARBA00008576"/>
    </source>
</evidence>
<dbReference type="GO" id="GO:0005634">
    <property type="term" value="C:nucleus"/>
    <property type="evidence" value="ECO:0007669"/>
    <property type="project" value="UniProtKB-SubCell"/>
</dbReference>
<proteinExistence type="inferred from homology"/>
<comment type="caution">
    <text evidence="6">The sequence shown here is derived from an EMBL/GenBank/DDBJ whole genome shotgun (WGS) entry which is preliminary data.</text>
</comment>
<feature type="compositionally biased region" description="Acidic residues" evidence="4">
    <location>
        <begin position="35"/>
        <end position="53"/>
    </location>
</feature>
<evidence type="ECO:0000313" key="6">
    <source>
        <dbReference type="EMBL" id="KAK4226085.1"/>
    </source>
</evidence>
<feature type="compositionally biased region" description="Basic residues" evidence="4">
    <location>
        <begin position="120"/>
        <end position="129"/>
    </location>
</feature>
<dbReference type="AlphaFoldDB" id="A0AAN7H0M3"/>
<name>A0AAN7H0M3_9PEZI</name>
<keyword evidence="3" id="KW-0539">Nucleus</keyword>
<feature type="compositionally biased region" description="Low complexity" evidence="4">
    <location>
        <begin position="165"/>
        <end position="184"/>
    </location>
</feature>
<feature type="compositionally biased region" description="Basic and acidic residues" evidence="4">
    <location>
        <begin position="87"/>
        <end position="119"/>
    </location>
</feature>
<accession>A0AAN7H0M3</accession>
<evidence type="ECO:0000259" key="5">
    <source>
        <dbReference type="Pfam" id="PF12656"/>
    </source>
</evidence>
<sequence length="338" mass="38731">MSDKSRVAISLGGAPQGIKQRSRPTFGKRHRAYGSEDDAPSDSENNSENEEDNDHQRSNGRVQAILTYGDDEEEEDKKQDRKRSSRHRDDKGRERDGDDRRERHRDEDRRDRHRDDEDRHHRRDRHRDHQSRSRDRSRDRHHNSHRRSASPTAEPPKKFGLTILPKSSSSKPTRTTAAAAASRSPSPPSKPNSLADQALSALLNPDSASASSTTKKRPLADDTDYNSVPIDDFGASLLKSYGWDGKLRGTIKEISRAKHGNLAGLGAKDAKGAEELDAWNQTIGNKKKDSGRPPRLEDYRREEERKKQKVEDRYGGSSYKREREREKREERESSRRER</sequence>
<comment type="similarity">
    <text evidence="2">Belongs to the SPP2 family.</text>
</comment>
<feature type="region of interest" description="Disordered" evidence="4">
    <location>
        <begin position="1"/>
        <end position="232"/>
    </location>
</feature>
<evidence type="ECO:0000256" key="3">
    <source>
        <dbReference type="ARBA" id="ARBA00023242"/>
    </source>
</evidence>
<comment type="subcellular location">
    <subcellularLocation>
        <location evidence="1">Nucleus</location>
    </subcellularLocation>
</comment>
<feature type="region of interest" description="Disordered" evidence="4">
    <location>
        <begin position="276"/>
        <end position="338"/>
    </location>
</feature>
<dbReference type="Pfam" id="PF12656">
    <property type="entry name" value="G-patch_2"/>
    <property type="match status" value="1"/>
</dbReference>
<feature type="compositionally biased region" description="Basic residues" evidence="4">
    <location>
        <begin position="20"/>
        <end position="32"/>
    </location>
</feature>
<dbReference type="EMBL" id="MU865354">
    <property type="protein sequence ID" value="KAK4226085.1"/>
    <property type="molecule type" value="Genomic_DNA"/>
</dbReference>
<keyword evidence="7" id="KW-1185">Reference proteome</keyword>
<evidence type="ECO:0000256" key="4">
    <source>
        <dbReference type="SAM" id="MobiDB-lite"/>
    </source>
</evidence>
<feature type="compositionally biased region" description="Basic and acidic residues" evidence="4">
    <location>
        <begin position="286"/>
        <end position="338"/>
    </location>
</feature>